<sequence length="172" mass="20537">MKMFSYLPNEILFKIIIPLHPKDIFYLCYINKELYKLSRDEEFWKLKLKYDIPDKECFIPKLVKFYQDRAFTKLIYINISADNVRKKRITNNMLLKDILGSVSKVSYRIDLIDKNGLVLLSGCEKCNLGGKEVLRNKLLESSLKFCWNSIHTINLKYHKFMHLEFLNDMKVE</sequence>
<accession>A0A2I2L448</accession>
<name>A0A2I2L448_9VIRU</name>
<dbReference type="KEGG" id="vg:35382182"/>
<dbReference type="Proteomes" id="UP000236316">
    <property type="component" value="Segment"/>
</dbReference>
<evidence type="ECO:0000313" key="2">
    <source>
        <dbReference type="EMBL" id="SNW62303.1"/>
    </source>
</evidence>
<dbReference type="SUPFAM" id="SSF81383">
    <property type="entry name" value="F-box domain"/>
    <property type="match status" value="1"/>
</dbReference>
<proteinExistence type="predicted"/>
<evidence type="ECO:0000313" key="3">
    <source>
        <dbReference type="Proteomes" id="UP000236316"/>
    </source>
</evidence>
<dbReference type="RefSeq" id="YP_009448605.1">
    <property type="nucleotide sequence ID" value="NC_036594.1"/>
</dbReference>
<dbReference type="EMBL" id="LT906555">
    <property type="protein sequence ID" value="SNW62303.1"/>
    <property type="molecule type" value="Genomic_DNA"/>
</dbReference>
<feature type="domain" description="F-box" evidence="1">
    <location>
        <begin position="1"/>
        <end position="47"/>
    </location>
</feature>
<evidence type="ECO:0000259" key="1">
    <source>
        <dbReference type="PROSITE" id="PS50181"/>
    </source>
</evidence>
<dbReference type="PROSITE" id="PS50181">
    <property type="entry name" value="FBOX"/>
    <property type="match status" value="1"/>
</dbReference>
<organism evidence="2">
    <name type="scientific">Orpheovirus IHUMI-LCC2</name>
    <dbReference type="NCBI Taxonomy" id="2023057"/>
    <lineage>
        <taxon>Viruses</taxon>
        <taxon>Varidnaviria</taxon>
        <taxon>Bamfordvirae</taxon>
        <taxon>Nucleocytoviricota</taxon>
        <taxon>Megaviricetes</taxon>
        <taxon>Pimascovirales</taxon>
        <taxon>Ocovirineae</taxon>
        <taxon>Orpheoviridae</taxon>
        <taxon>Alphaorpheovirus</taxon>
        <taxon>Alphaorpheovirus massiliense</taxon>
    </lineage>
</organism>
<dbReference type="Gene3D" id="1.20.1280.50">
    <property type="match status" value="1"/>
</dbReference>
<gene>
    <name evidence="2" type="ORF">ORPV_399</name>
</gene>
<dbReference type="GeneID" id="35382182"/>
<dbReference type="InterPro" id="IPR036047">
    <property type="entry name" value="F-box-like_dom_sf"/>
</dbReference>
<dbReference type="Pfam" id="PF00646">
    <property type="entry name" value="F-box"/>
    <property type="match status" value="1"/>
</dbReference>
<reference evidence="2" key="1">
    <citation type="submission" date="2017-08" db="EMBL/GenBank/DDBJ databases">
        <authorList>
            <consortium name="Urmite Genomes"/>
        </authorList>
    </citation>
    <scope>NUCLEOTIDE SEQUENCE [LARGE SCALE GENOMIC DNA]</scope>
    <source>
        <strain evidence="2">IHUMI-LCC2</strain>
    </source>
</reference>
<keyword evidence="3" id="KW-1185">Reference proteome</keyword>
<dbReference type="InterPro" id="IPR001810">
    <property type="entry name" value="F-box_dom"/>
</dbReference>
<protein>
    <submittedName>
        <fullName evidence="2">F-box domain-containing protein</fullName>
    </submittedName>
</protein>